<evidence type="ECO:0000256" key="3">
    <source>
        <dbReference type="SAM" id="MobiDB-lite"/>
    </source>
</evidence>
<keyword evidence="5" id="KW-1185">Reference proteome</keyword>
<keyword evidence="2" id="KW-0862">Zinc</keyword>
<evidence type="ECO:0008006" key="6">
    <source>
        <dbReference type="Google" id="ProtNLM"/>
    </source>
</evidence>
<evidence type="ECO:0000313" key="5">
    <source>
        <dbReference type="Proteomes" id="UP001212152"/>
    </source>
</evidence>
<dbReference type="InterPro" id="IPR018163">
    <property type="entry name" value="Thr/Ala-tRNA-synth_IIc_edit"/>
</dbReference>
<comment type="caution">
    <text evidence="4">The sequence shown here is derived from an EMBL/GenBank/DDBJ whole genome shotgun (WGS) entry which is preliminary data.</text>
</comment>
<dbReference type="AlphaFoldDB" id="A0AAD5TDT8"/>
<keyword evidence="1" id="KW-0479">Metal-binding</keyword>
<dbReference type="SUPFAM" id="SSF55186">
    <property type="entry name" value="ThrRS/AlaRS common domain"/>
    <property type="match status" value="1"/>
</dbReference>
<evidence type="ECO:0000256" key="2">
    <source>
        <dbReference type="ARBA" id="ARBA00022833"/>
    </source>
</evidence>
<dbReference type="Gene3D" id="2.40.30.130">
    <property type="match status" value="1"/>
</dbReference>
<protein>
    <recommendedName>
        <fullName evidence="6">ThrRS/AlaRS common domain-containing protein</fullName>
    </recommendedName>
</protein>
<dbReference type="PANTHER" id="PTHR43462">
    <property type="entry name" value="ALANYL-TRNA EDITING PROTEIN"/>
    <property type="match status" value="1"/>
</dbReference>
<proteinExistence type="predicted"/>
<dbReference type="InterPro" id="IPR051335">
    <property type="entry name" value="Alanyl-tRNA_Editing_Enzymes"/>
</dbReference>
<accession>A0AAD5TDT8</accession>
<feature type="region of interest" description="Disordered" evidence="3">
    <location>
        <begin position="74"/>
        <end position="93"/>
    </location>
</feature>
<gene>
    <name evidence="4" type="ORF">HDU87_001198</name>
</gene>
<evidence type="ECO:0000313" key="4">
    <source>
        <dbReference type="EMBL" id="KAJ3168361.1"/>
    </source>
</evidence>
<organism evidence="4 5">
    <name type="scientific">Geranomyces variabilis</name>
    <dbReference type="NCBI Taxonomy" id="109894"/>
    <lineage>
        <taxon>Eukaryota</taxon>
        <taxon>Fungi</taxon>
        <taxon>Fungi incertae sedis</taxon>
        <taxon>Chytridiomycota</taxon>
        <taxon>Chytridiomycota incertae sedis</taxon>
        <taxon>Chytridiomycetes</taxon>
        <taxon>Spizellomycetales</taxon>
        <taxon>Powellomycetaceae</taxon>
        <taxon>Geranomyces</taxon>
    </lineage>
</organism>
<dbReference type="GO" id="GO:0002196">
    <property type="term" value="F:Ser-tRNA(Ala) deacylase activity"/>
    <property type="evidence" value="ECO:0007669"/>
    <property type="project" value="TreeGrafter"/>
</dbReference>
<dbReference type="Proteomes" id="UP001212152">
    <property type="component" value="Unassembled WGS sequence"/>
</dbReference>
<dbReference type="EMBL" id="JADGJQ010000123">
    <property type="protein sequence ID" value="KAJ3168361.1"/>
    <property type="molecule type" value="Genomic_DNA"/>
</dbReference>
<dbReference type="GO" id="GO:0000166">
    <property type="term" value="F:nucleotide binding"/>
    <property type="evidence" value="ECO:0007669"/>
    <property type="project" value="InterPro"/>
</dbReference>
<evidence type="ECO:0000256" key="1">
    <source>
        <dbReference type="ARBA" id="ARBA00022723"/>
    </source>
</evidence>
<dbReference type="Gene3D" id="3.30.980.10">
    <property type="entry name" value="Threonyl-trna Synthetase, Chain A, domain 2"/>
    <property type="match status" value="1"/>
</dbReference>
<dbReference type="GO" id="GO:0046872">
    <property type="term" value="F:metal ion binding"/>
    <property type="evidence" value="ECO:0007669"/>
    <property type="project" value="UniProtKB-KW"/>
</dbReference>
<name>A0AAD5TDT8_9FUNG</name>
<reference evidence="4" key="1">
    <citation type="submission" date="2020-05" db="EMBL/GenBank/DDBJ databases">
        <title>Phylogenomic resolution of chytrid fungi.</title>
        <authorList>
            <person name="Stajich J.E."/>
            <person name="Amses K."/>
            <person name="Simmons R."/>
            <person name="Seto K."/>
            <person name="Myers J."/>
            <person name="Bonds A."/>
            <person name="Quandt C.A."/>
            <person name="Barry K."/>
            <person name="Liu P."/>
            <person name="Grigoriev I."/>
            <person name="Longcore J.E."/>
            <person name="James T.Y."/>
        </authorList>
    </citation>
    <scope>NUCLEOTIDE SEQUENCE</scope>
    <source>
        <strain evidence="4">JEL0379</strain>
    </source>
</reference>
<sequence>MAVTSTAALSAALPLHSADHGHTTPADYLLLPSSFQPPNKRFVGLLACQADPFLRTLDTKIVRVERAPVEVTAGAKTAGKKKEKKPAATTPAPAAPSLVEWHFEFEDTVLFPEGGGQPCDYGTVEVVATAIKLSFEKVVRIGLDAVHCAFLPADVDPSADGWVPGAAVRMELAWQRRRDHMQQHSGQHLISAIFEQELQIETHGWSLTAEGACYVDLLKEPAQEQIDYVNKRANQLIAEGRKVTVEVRLDAEHERPGSMPGDYKDGVVRYVSIDKLEVNPCCGTHYPSLSFLQSIFIFPGVQQISGPSRSRMYFAIGDRVLSTLATYHATLKEIAGQLACGLLDSPARLTQVLAQRKDALRREKVLCVDALRALAADLTASLELVQGVLVGRLHREDESTDVDFLVSLIQDAFKPPEKEDGSVAEWLVIVSGGAFASASKEASGTGGCLVMVGSSDALVKKGGDGLKARLGGKLKGGGKGRWQGKVSGAWMKSDMALLDEVLRAAVA</sequence>
<dbReference type="PANTHER" id="PTHR43462:SF1">
    <property type="entry name" value="ALANYL-TRNA EDITING PROTEIN AARSD1"/>
    <property type="match status" value="1"/>
</dbReference>